<keyword evidence="10" id="KW-1185">Reference proteome</keyword>
<evidence type="ECO:0000313" key="9">
    <source>
        <dbReference type="EMBL" id="MEN3068227.1"/>
    </source>
</evidence>
<evidence type="ECO:0000256" key="3">
    <source>
        <dbReference type="ARBA" id="ARBA00022679"/>
    </source>
</evidence>
<feature type="transmembrane region" description="Helical" evidence="7">
    <location>
        <begin position="260"/>
        <end position="286"/>
    </location>
</feature>
<organism evidence="9 10">
    <name type="scientific">Uliginosibacterium sediminicola</name>
    <dbReference type="NCBI Taxonomy" id="2024550"/>
    <lineage>
        <taxon>Bacteria</taxon>
        <taxon>Pseudomonadati</taxon>
        <taxon>Pseudomonadota</taxon>
        <taxon>Betaproteobacteria</taxon>
        <taxon>Rhodocyclales</taxon>
        <taxon>Zoogloeaceae</taxon>
        <taxon>Uliginosibacterium</taxon>
    </lineage>
</organism>
<protein>
    <submittedName>
        <fullName evidence="9">Glycosyltransferase family 2 protein</fullName>
        <ecNumber evidence="9">2.4.-.-</ecNumber>
    </submittedName>
</protein>
<feature type="transmembrane region" description="Helical" evidence="7">
    <location>
        <begin position="206"/>
        <end position="223"/>
    </location>
</feature>
<proteinExistence type="predicted"/>
<dbReference type="CDD" id="cd04187">
    <property type="entry name" value="DPM1_like_bac"/>
    <property type="match status" value="1"/>
</dbReference>
<accession>A0ABU9YWW4</accession>
<evidence type="ECO:0000256" key="4">
    <source>
        <dbReference type="ARBA" id="ARBA00022692"/>
    </source>
</evidence>
<name>A0ABU9YWW4_9RHOO</name>
<dbReference type="EMBL" id="JBDIVE010000003">
    <property type="protein sequence ID" value="MEN3068227.1"/>
    <property type="molecule type" value="Genomic_DNA"/>
</dbReference>
<feature type="domain" description="Glycosyltransferase 2-like" evidence="8">
    <location>
        <begin position="3"/>
        <end position="133"/>
    </location>
</feature>
<dbReference type="RefSeq" id="WP_345918997.1">
    <property type="nucleotide sequence ID" value="NZ_JBDIVE010000003.1"/>
</dbReference>
<keyword evidence="5 7" id="KW-1133">Transmembrane helix</keyword>
<evidence type="ECO:0000256" key="6">
    <source>
        <dbReference type="ARBA" id="ARBA00023136"/>
    </source>
</evidence>
<keyword evidence="3 9" id="KW-0808">Transferase</keyword>
<gene>
    <name evidence="9" type="ORF">ABDB84_07025</name>
</gene>
<evidence type="ECO:0000256" key="5">
    <source>
        <dbReference type="ARBA" id="ARBA00022989"/>
    </source>
</evidence>
<dbReference type="PANTHER" id="PTHR48090:SF1">
    <property type="entry name" value="PROPHAGE BACTOPRENOL GLUCOSYL TRANSFERASE HOMOLOG"/>
    <property type="match status" value="1"/>
</dbReference>
<keyword evidence="6 7" id="KW-0472">Membrane</keyword>
<feature type="transmembrane region" description="Helical" evidence="7">
    <location>
        <begin position="230"/>
        <end position="254"/>
    </location>
</feature>
<dbReference type="Pfam" id="PF00535">
    <property type="entry name" value="Glycos_transf_2"/>
    <property type="match status" value="1"/>
</dbReference>
<reference evidence="9 10" key="1">
    <citation type="journal article" date="2018" name="Int. J. Syst. Evol. Microbiol.">
        <title>Uliginosibacterium sediminicola sp. nov., isolated from freshwater sediment.</title>
        <authorList>
            <person name="Hwang W.M."/>
            <person name="Kim S.M."/>
            <person name="Kang K."/>
            <person name="Ahn T.Y."/>
        </authorList>
    </citation>
    <scope>NUCLEOTIDE SEQUENCE [LARGE SCALE GENOMIC DNA]</scope>
    <source>
        <strain evidence="9 10">M1-21</strain>
    </source>
</reference>
<dbReference type="GO" id="GO:0016757">
    <property type="term" value="F:glycosyltransferase activity"/>
    <property type="evidence" value="ECO:0007669"/>
    <property type="project" value="UniProtKB-KW"/>
</dbReference>
<keyword evidence="4 7" id="KW-0812">Transmembrane</keyword>
<dbReference type="PANTHER" id="PTHR48090">
    <property type="entry name" value="UNDECAPRENYL-PHOSPHATE 4-DEOXY-4-FORMAMIDO-L-ARABINOSE TRANSFERASE-RELATED"/>
    <property type="match status" value="1"/>
</dbReference>
<dbReference type="Proteomes" id="UP001410394">
    <property type="component" value="Unassembled WGS sequence"/>
</dbReference>
<keyword evidence="2 9" id="KW-0328">Glycosyltransferase</keyword>
<evidence type="ECO:0000256" key="2">
    <source>
        <dbReference type="ARBA" id="ARBA00022676"/>
    </source>
</evidence>
<dbReference type="EC" id="2.4.-.-" evidence="9"/>
<dbReference type="Gene3D" id="3.90.550.10">
    <property type="entry name" value="Spore Coat Polysaccharide Biosynthesis Protein SpsA, Chain A"/>
    <property type="match status" value="1"/>
</dbReference>
<comment type="caution">
    <text evidence="9">The sequence shown here is derived from an EMBL/GenBank/DDBJ whole genome shotgun (WGS) entry which is preliminary data.</text>
</comment>
<dbReference type="SUPFAM" id="SSF53448">
    <property type="entry name" value="Nucleotide-diphospho-sugar transferases"/>
    <property type="match status" value="1"/>
</dbReference>
<dbReference type="InterPro" id="IPR001173">
    <property type="entry name" value="Glyco_trans_2-like"/>
</dbReference>
<comment type="subcellular location">
    <subcellularLocation>
        <location evidence="1">Membrane</location>
        <topology evidence="1">Multi-pass membrane protein</topology>
    </subcellularLocation>
</comment>
<evidence type="ECO:0000313" key="10">
    <source>
        <dbReference type="Proteomes" id="UP001410394"/>
    </source>
</evidence>
<dbReference type="InterPro" id="IPR050256">
    <property type="entry name" value="Glycosyltransferase_2"/>
</dbReference>
<sequence length="307" mass="35149">MLSVISPCYNEEANVEELYRRVMAVLAQYPQYDFEYVFIDNASTDGTVARLKALAAQDRRVKIIVNTRNFGHIRSPYWGIMQTSGAATIYLASDLQDPPELIPRFIDEWEKGFKLVLATKPVSQSNFVMHRLRRAYYSFLDSISDVPLVKDTTGFGLYDKVVLDDIRQVNDPYPYLRGLFCELGYPIKTVEFNQPRRLRGISKNNFYTLYDIAMLGVISHSLLPIRLASLAGFLLGIGSFLMALLFFVLKLVFWDQFPLGVAPIVIGMFFMFGILLFFVGILGEYVGSIHTYVQKRPIVVERERVNF</sequence>
<evidence type="ECO:0000256" key="7">
    <source>
        <dbReference type="SAM" id="Phobius"/>
    </source>
</evidence>
<evidence type="ECO:0000259" key="8">
    <source>
        <dbReference type="Pfam" id="PF00535"/>
    </source>
</evidence>
<evidence type="ECO:0000256" key="1">
    <source>
        <dbReference type="ARBA" id="ARBA00004141"/>
    </source>
</evidence>
<dbReference type="InterPro" id="IPR029044">
    <property type="entry name" value="Nucleotide-diphossugar_trans"/>
</dbReference>